<accession>A0AAN5C569</accession>
<name>A0AAN5C569_9BILA</name>
<keyword evidence="2" id="KW-1185">Reference proteome</keyword>
<dbReference type="EMBL" id="BTRK01000001">
    <property type="protein sequence ID" value="GMR31100.1"/>
    <property type="molecule type" value="Genomic_DNA"/>
</dbReference>
<comment type="caution">
    <text evidence="1">The sequence shown here is derived from an EMBL/GenBank/DDBJ whole genome shotgun (WGS) entry which is preliminary data.</text>
</comment>
<evidence type="ECO:0000313" key="2">
    <source>
        <dbReference type="Proteomes" id="UP001328107"/>
    </source>
</evidence>
<feature type="non-terminal residue" evidence="1">
    <location>
        <position position="145"/>
    </location>
</feature>
<evidence type="ECO:0000313" key="1">
    <source>
        <dbReference type="EMBL" id="GMR31100.1"/>
    </source>
</evidence>
<sequence length="145" mass="15846">MYSVVPCAVQNPDQSMLLPDKSGGRLSCVGGQETLASVMLYSKHYDFLECTSGKWKHDQEIVGSAYTPLAAECGQDCLVADNGIVVRKEKKGDKDTIVVSCSGLAILLLNSKRYSTLECNFGNWRHENEELASAFTPLPAVCEPR</sequence>
<dbReference type="Proteomes" id="UP001328107">
    <property type="component" value="Unassembled WGS sequence"/>
</dbReference>
<gene>
    <name evidence="1" type="ORF">PMAYCL1PPCAC_01295</name>
</gene>
<protein>
    <submittedName>
        <fullName evidence="1">Uncharacterized protein</fullName>
    </submittedName>
</protein>
<proteinExistence type="predicted"/>
<reference evidence="2" key="1">
    <citation type="submission" date="2022-10" db="EMBL/GenBank/DDBJ databases">
        <title>Genome assembly of Pristionchus species.</title>
        <authorList>
            <person name="Yoshida K."/>
            <person name="Sommer R.J."/>
        </authorList>
    </citation>
    <scope>NUCLEOTIDE SEQUENCE [LARGE SCALE GENOMIC DNA]</scope>
    <source>
        <strain evidence="2">RS5460</strain>
    </source>
</reference>
<organism evidence="1 2">
    <name type="scientific">Pristionchus mayeri</name>
    <dbReference type="NCBI Taxonomy" id="1317129"/>
    <lineage>
        <taxon>Eukaryota</taxon>
        <taxon>Metazoa</taxon>
        <taxon>Ecdysozoa</taxon>
        <taxon>Nematoda</taxon>
        <taxon>Chromadorea</taxon>
        <taxon>Rhabditida</taxon>
        <taxon>Rhabditina</taxon>
        <taxon>Diplogasteromorpha</taxon>
        <taxon>Diplogasteroidea</taxon>
        <taxon>Neodiplogasteridae</taxon>
        <taxon>Pristionchus</taxon>
    </lineage>
</organism>
<dbReference type="AlphaFoldDB" id="A0AAN5C569"/>